<evidence type="ECO:0000259" key="1">
    <source>
        <dbReference type="Pfam" id="PF14381"/>
    </source>
</evidence>
<evidence type="ECO:0000313" key="3">
    <source>
        <dbReference type="Proteomes" id="UP000318582"/>
    </source>
</evidence>
<dbReference type="EMBL" id="QEAQ01000174">
    <property type="protein sequence ID" value="TPX54036.1"/>
    <property type="molecule type" value="Genomic_DNA"/>
</dbReference>
<name>A0A507DR83_9FUNG</name>
<evidence type="ECO:0000313" key="2">
    <source>
        <dbReference type="EMBL" id="TPX54036.1"/>
    </source>
</evidence>
<accession>A0A507DR83</accession>
<protein>
    <recommendedName>
        <fullName evidence="1">EDR1/CTR1/ARMC3-like peptidase-like domain-containing protein</fullName>
    </recommendedName>
</protein>
<keyword evidence="3" id="KW-1185">Reference proteome</keyword>
<sequence length="303" mass="33339">MLATHDGIANHSIVPAHPATTPIIHQSCSECPCRPLPDHHRFCNPHTHTFNGTFYNPEISSLYASTNGSIPSSIDTTRAGGAFYIPWRYRNRSSARISWKVFHLCRAAIDGPEAEVVVVDTVKDVKLRTVLRRVALEAPRYQGAVLVEYLLQVTHETLGNYGLENGPTTHTAERLLYETMLKEGHNFIRLCTVPVGLCRHKALLFKLLADTAGLNCALVTGHSTAGRHQWNLITLPAPRATPTTKKTTATPDEPLQPAHYIVDPTSPYFTWTKHGSGRTKAYRVSSDVSFGHGGLTLKMSGAV</sequence>
<dbReference type="InterPro" id="IPR055164">
    <property type="entry name" value="EDR1/CTR1/ARMC3-like_pept-like"/>
</dbReference>
<dbReference type="Pfam" id="PF14381">
    <property type="entry name" value="EDR1_CTR1_ARMC3_pept"/>
    <property type="match status" value="1"/>
</dbReference>
<gene>
    <name evidence="2" type="ORF">PhCBS80983_g06065</name>
</gene>
<feature type="domain" description="EDR1/CTR1/ARMC3-like peptidase-like" evidence="1">
    <location>
        <begin position="108"/>
        <end position="229"/>
    </location>
</feature>
<comment type="caution">
    <text evidence="2">The sequence shown here is derived from an EMBL/GenBank/DDBJ whole genome shotgun (WGS) entry which is preliminary data.</text>
</comment>
<organism evidence="2 3">
    <name type="scientific">Powellomyces hirtus</name>
    <dbReference type="NCBI Taxonomy" id="109895"/>
    <lineage>
        <taxon>Eukaryota</taxon>
        <taxon>Fungi</taxon>
        <taxon>Fungi incertae sedis</taxon>
        <taxon>Chytridiomycota</taxon>
        <taxon>Chytridiomycota incertae sedis</taxon>
        <taxon>Chytridiomycetes</taxon>
        <taxon>Spizellomycetales</taxon>
        <taxon>Powellomycetaceae</taxon>
        <taxon>Powellomyces</taxon>
    </lineage>
</organism>
<reference evidence="2 3" key="1">
    <citation type="journal article" date="2019" name="Sci. Rep.">
        <title>Comparative genomics of chytrid fungi reveal insights into the obligate biotrophic and pathogenic lifestyle of Synchytrium endobioticum.</title>
        <authorList>
            <person name="van de Vossenberg B.T.L.H."/>
            <person name="Warris S."/>
            <person name="Nguyen H.D.T."/>
            <person name="van Gent-Pelzer M.P.E."/>
            <person name="Joly D.L."/>
            <person name="van de Geest H.C."/>
            <person name="Bonants P.J.M."/>
            <person name="Smith D.S."/>
            <person name="Levesque C.A."/>
            <person name="van der Lee T.A.J."/>
        </authorList>
    </citation>
    <scope>NUCLEOTIDE SEQUENCE [LARGE SCALE GENOMIC DNA]</scope>
    <source>
        <strain evidence="2 3">CBS 809.83</strain>
    </source>
</reference>
<dbReference type="Proteomes" id="UP000318582">
    <property type="component" value="Unassembled WGS sequence"/>
</dbReference>
<dbReference type="AlphaFoldDB" id="A0A507DR83"/>
<dbReference type="STRING" id="109895.A0A507DR83"/>
<proteinExistence type="predicted"/>